<sequence length="320" mass="36952">MRTLIFLIGGLWVCSHSIYAVDWDVYVAKYKQDKVCAISYTFDDGLAEHYTVVFPELEKRGFKGTFWICGCYIEQGAAAKVPRMTWAQLKDMANKGHEISNHSWSHKKMSRLPLERIKEEIEKNDSAIFANIGIRPVTYCYPYNYKPDTIFQVASKNRVGTRVRQFSMGGWKSSSQRFTKWLEDLIKNEEWGVAMTHGINYGYDAFKSPDLFWEHLDEVKSLSDKIWIATFRQVASYIKEREKIQLKVSGRKDGLVITPELKLDKKLFAESLTMVLKGQKVENVSVIQKRKQLSVGVIGDKIIFDFNPYNGPIKVYLNAK</sequence>
<dbReference type="EMBL" id="JAQPYS010000028">
    <property type="protein sequence ID" value="MDC7135497.1"/>
    <property type="molecule type" value="Genomic_DNA"/>
</dbReference>
<name>A0ABT5H4H0_9BACE</name>
<dbReference type="RefSeq" id="WP_272719749.1">
    <property type="nucleotide sequence ID" value="NZ_JAQPYS010000028.1"/>
</dbReference>
<keyword evidence="7" id="KW-1185">Reference proteome</keyword>
<keyword evidence="3" id="KW-0378">Hydrolase</keyword>
<dbReference type="InterPro" id="IPR002509">
    <property type="entry name" value="NODB_dom"/>
</dbReference>
<comment type="caution">
    <text evidence="6">The sequence shown here is derived from an EMBL/GenBank/DDBJ whole genome shotgun (WGS) entry which is preliminary data.</text>
</comment>
<keyword evidence="1" id="KW-0479">Metal-binding</keyword>
<evidence type="ECO:0000259" key="5">
    <source>
        <dbReference type="PROSITE" id="PS51677"/>
    </source>
</evidence>
<dbReference type="Gene3D" id="3.20.20.370">
    <property type="entry name" value="Glycoside hydrolase/deacetylase"/>
    <property type="match status" value="1"/>
</dbReference>
<dbReference type="Proteomes" id="UP001215398">
    <property type="component" value="Unassembled WGS sequence"/>
</dbReference>
<dbReference type="CDD" id="cd10918">
    <property type="entry name" value="CE4_NodB_like_5s_6s"/>
    <property type="match status" value="1"/>
</dbReference>
<evidence type="ECO:0000256" key="2">
    <source>
        <dbReference type="ARBA" id="ARBA00022729"/>
    </source>
</evidence>
<evidence type="ECO:0000313" key="7">
    <source>
        <dbReference type="Proteomes" id="UP001215398"/>
    </source>
</evidence>
<evidence type="ECO:0000256" key="3">
    <source>
        <dbReference type="ARBA" id="ARBA00022801"/>
    </source>
</evidence>
<dbReference type="InterPro" id="IPR011330">
    <property type="entry name" value="Glyco_hydro/deAcase_b/a-brl"/>
</dbReference>
<dbReference type="SUPFAM" id="SSF88713">
    <property type="entry name" value="Glycoside hydrolase/deacetylase"/>
    <property type="match status" value="1"/>
</dbReference>
<keyword evidence="2" id="KW-0732">Signal</keyword>
<dbReference type="PANTHER" id="PTHR46471:SF2">
    <property type="entry name" value="CHITIN DEACETYLASE-RELATED"/>
    <property type="match status" value="1"/>
</dbReference>
<feature type="domain" description="NodB homology" evidence="5">
    <location>
        <begin position="36"/>
        <end position="320"/>
    </location>
</feature>
<protein>
    <submittedName>
        <fullName evidence="6">Polysaccharide deacetylase family protein</fullName>
    </submittedName>
</protein>
<organism evidence="6 7">
    <name type="scientific">Bacteroides zhangwenhongii</name>
    <dbReference type="NCBI Taxonomy" id="2650157"/>
    <lineage>
        <taxon>Bacteria</taxon>
        <taxon>Pseudomonadati</taxon>
        <taxon>Bacteroidota</taxon>
        <taxon>Bacteroidia</taxon>
        <taxon>Bacteroidales</taxon>
        <taxon>Bacteroidaceae</taxon>
        <taxon>Bacteroides</taxon>
    </lineage>
</organism>
<gene>
    <name evidence="6" type="ORF">PQG98_03940</name>
</gene>
<proteinExistence type="predicted"/>
<dbReference type="PROSITE" id="PS51677">
    <property type="entry name" value="NODB"/>
    <property type="match status" value="1"/>
</dbReference>
<evidence type="ECO:0000313" key="6">
    <source>
        <dbReference type="EMBL" id="MDC7135497.1"/>
    </source>
</evidence>
<keyword evidence="4" id="KW-0119">Carbohydrate metabolism</keyword>
<reference evidence="6 7" key="1">
    <citation type="submission" date="2023-01" db="EMBL/GenBank/DDBJ databases">
        <title>Exploring GABA producing Bacteroides strains toward improving mental health.</title>
        <authorList>
            <person name="Yousuf B."/>
            <person name="Bouhlel N.E."/>
            <person name="Mottawea W."/>
            <person name="Hammami R."/>
        </authorList>
    </citation>
    <scope>NUCLEOTIDE SEQUENCE [LARGE SCALE GENOMIC DNA]</scope>
    <source>
        <strain evidence="6 7">UO.H1054</strain>
    </source>
</reference>
<dbReference type="PANTHER" id="PTHR46471">
    <property type="entry name" value="CHITIN DEACETYLASE"/>
    <property type="match status" value="1"/>
</dbReference>
<dbReference type="Pfam" id="PF01522">
    <property type="entry name" value="Polysacc_deac_1"/>
    <property type="match status" value="1"/>
</dbReference>
<accession>A0ABT5H4H0</accession>
<evidence type="ECO:0000256" key="1">
    <source>
        <dbReference type="ARBA" id="ARBA00022723"/>
    </source>
</evidence>
<evidence type="ECO:0000256" key="4">
    <source>
        <dbReference type="ARBA" id="ARBA00023277"/>
    </source>
</evidence>